<dbReference type="FunFam" id="1.20.1740.10:FF:000004">
    <property type="entry name" value="Sodium:alanine symporter family protein"/>
    <property type="match status" value="1"/>
</dbReference>
<evidence type="ECO:0000256" key="9">
    <source>
        <dbReference type="RuleBase" id="RU363064"/>
    </source>
</evidence>
<organism evidence="10">
    <name type="scientific">Acinetobacter baumannii</name>
    <dbReference type="NCBI Taxonomy" id="470"/>
    <lineage>
        <taxon>Bacteria</taxon>
        <taxon>Pseudomonadati</taxon>
        <taxon>Pseudomonadota</taxon>
        <taxon>Gammaproteobacteria</taxon>
        <taxon>Moraxellales</taxon>
        <taxon>Moraxellaceae</taxon>
        <taxon>Acinetobacter</taxon>
        <taxon>Acinetobacter calcoaceticus/baumannii complex</taxon>
    </lineage>
</organism>
<dbReference type="Pfam" id="PF01235">
    <property type="entry name" value="Na_Ala_symp"/>
    <property type="match status" value="1"/>
</dbReference>
<accession>A0A6F8TC10</accession>
<feature type="transmembrane region" description="Helical" evidence="9">
    <location>
        <begin position="102"/>
        <end position="125"/>
    </location>
</feature>
<feature type="transmembrane region" description="Helical" evidence="9">
    <location>
        <begin position="202"/>
        <end position="224"/>
    </location>
</feature>
<proteinExistence type="inferred from homology"/>
<keyword evidence="9" id="KW-0997">Cell inner membrane</keyword>
<keyword evidence="8 9" id="KW-0472">Membrane</keyword>
<feature type="transmembrane region" description="Helical" evidence="9">
    <location>
        <begin position="266"/>
        <end position="285"/>
    </location>
</feature>
<reference evidence="10" key="1">
    <citation type="submission" date="2020-03" db="EMBL/GenBank/DDBJ databases">
        <title>Complete genome sequence of Acinetobacter baumannii ATCC19606T, which is a model strain for tolerization of antimicrobial agents.</title>
        <authorList>
            <person name="Tsubouchi T."/>
            <person name="Suzuki M."/>
            <person name="Niki M."/>
            <person name="Oinuma K."/>
            <person name="Niki M."/>
            <person name="Shibayama K."/>
            <person name="Kakeya H."/>
            <person name="Kaneko Y."/>
        </authorList>
    </citation>
    <scope>NUCLEOTIDE SEQUENCE</scope>
    <source>
        <strain evidence="10">ATCC19606</strain>
    </source>
</reference>
<evidence type="ECO:0000256" key="7">
    <source>
        <dbReference type="ARBA" id="ARBA00022989"/>
    </source>
</evidence>
<feature type="transmembrane region" description="Helical" evidence="9">
    <location>
        <begin position="152"/>
        <end position="171"/>
    </location>
</feature>
<dbReference type="AlphaFoldDB" id="A0A6F8TC10"/>
<dbReference type="GO" id="GO:0005886">
    <property type="term" value="C:plasma membrane"/>
    <property type="evidence" value="ECO:0007669"/>
    <property type="project" value="UniProtKB-SubCell"/>
</dbReference>
<evidence type="ECO:0000256" key="5">
    <source>
        <dbReference type="ARBA" id="ARBA00022692"/>
    </source>
</evidence>
<dbReference type="NCBIfam" id="TIGR00835">
    <property type="entry name" value="agcS"/>
    <property type="match status" value="1"/>
</dbReference>
<dbReference type="PRINTS" id="PR00175">
    <property type="entry name" value="NAALASMPORT"/>
</dbReference>
<comment type="subcellular location">
    <subcellularLocation>
        <location evidence="9">Cell inner membrane</location>
        <topology evidence="9">Multi-pass membrane protein</topology>
    </subcellularLocation>
    <subcellularLocation>
        <location evidence="1">Cell membrane</location>
        <topology evidence="1">Multi-pass membrane protein</topology>
    </subcellularLocation>
</comment>
<feature type="transmembrane region" description="Helical" evidence="9">
    <location>
        <begin position="236"/>
        <end position="254"/>
    </location>
</feature>
<keyword evidence="5 9" id="KW-0812">Transmembrane</keyword>
<feature type="transmembrane region" description="Helical" evidence="9">
    <location>
        <begin position="77"/>
        <end position="96"/>
    </location>
</feature>
<feature type="transmembrane region" description="Helical" evidence="9">
    <location>
        <begin position="20"/>
        <end position="48"/>
    </location>
</feature>
<evidence type="ECO:0000256" key="3">
    <source>
        <dbReference type="ARBA" id="ARBA00022448"/>
    </source>
</evidence>
<gene>
    <name evidence="10" type="ORF">ATCC19606_06390</name>
</gene>
<evidence type="ECO:0000256" key="4">
    <source>
        <dbReference type="ARBA" id="ARBA00022475"/>
    </source>
</evidence>
<dbReference type="Gene3D" id="1.20.1740.10">
    <property type="entry name" value="Amino acid/polyamine transporter I"/>
    <property type="match status" value="1"/>
</dbReference>
<dbReference type="PANTHER" id="PTHR30330">
    <property type="entry name" value="AGSS FAMILY TRANSPORTER, SODIUM-ALANINE"/>
    <property type="match status" value="1"/>
</dbReference>
<keyword evidence="4" id="KW-1003">Cell membrane</keyword>
<evidence type="ECO:0000313" key="10">
    <source>
        <dbReference type="EMBL" id="BCA98303.1"/>
    </source>
</evidence>
<dbReference type="InterPro" id="IPR001463">
    <property type="entry name" value="Na/Ala_symport"/>
</dbReference>
<feature type="transmembrane region" description="Helical" evidence="9">
    <location>
        <begin position="322"/>
        <end position="346"/>
    </location>
</feature>
<sequence>MNEQLNATLMSWVQFFNEPLWDFLVIFLLAVGIFYTVLTGAVQIRMFLQSIRVMKSSRTEGEDEHGLTPFQAFVTGLASRVGVGNIAGVAIAIAIGGPGAVFWMWVTAVLGMSSAFIESTLAQLFKVRDSNSKQFRGGPAYYITQGLRSKTFGVIFALALIFTYGFVFNSVQINAIANASSHAWGWDKANLIAHLGGVDLEISWVGLALVVMVALAIFGGIKRIAKFAEMFVPLKAGLYLSVALYIALSNYAILPDVLKLIVTEAFHFNAAAGGFFGAAVSMAMMQGIKRGLFSNEAGMGSAPNAAAASDVKHPVNQGLVQMLGVFVDTFIVCTSTAIIILVSGVYQDAGFVGVELTQRALETQVGHWGADFLAVLLFLFCYSAVLGNYAYAESNVQFINNNPKVMFIFRIFVLVMVYFGAIGSVPLVWSMADLFMGIMATINLVAILLLTPMARTLLKDYRAQLKQGIKEPVFKINKYPELKKKSIQIFGNFVRKAS</sequence>
<keyword evidence="3 9" id="KW-0813">Transport</keyword>
<feature type="transmembrane region" description="Helical" evidence="9">
    <location>
        <begin position="407"/>
        <end position="429"/>
    </location>
</feature>
<keyword evidence="6 9" id="KW-0769">Symport</keyword>
<comment type="similarity">
    <text evidence="2 9">Belongs to the alanine or glycine:cation symporter (AGCS) (TC 2.A.25) family.</text>
</comment>
<evidence type="ECO:0000256" key="8">
    <source>
        <dbReference type="ARBA" id="ARBA00023136"/>
    </source>
</evidence>
<dbReference type="PROSITE" id="PS00873">
    <property type="entry name" value="NA_ALANINE_SYMP"/>
    <property type="match status" value="1"/>
</dbReference>
<keyword evidence="7 9" id="KW-1133">Transmembrane helix</keyword>
<name>A0A6F8TC10_ACIBA</name>
<feature type="transmembrane region" description="Helical" evidence="9">
    <location>
        <begin position="435"/>
        <end position="458"/>
    </location>
</feature>
<feature type="transmembrane region" description="Helical" evidence="9">
    <location>
        <begin position="366"/>
        <end position="386"/>
    </location>
</feature>
<evidence type="ECO:0000256" key="2">
    <source>
        <dbReference type="ARBA" id="ARBA00009261"/>
    </source>
</evidence>
<dbReference type="GO" id="GO:0005283">
    <property type="term" value="F:amino acid:sodium symporter activity"/>
    <property type="evidence" value="ECO:0007669"/>
    <property type="project" value="InterPro"/>
</dbReference>
<evidence type="ECO:0000256" key="6">
    <source>
        <dbReference type="ARBA" id="ARBA00022847"/>
    </source>
</evidence>
<dbReference type="EMBL" id="AP022836">
    <property type="protein sequence ID" value="BCA98303.1"/>
    <property type="molecule type" value="Genomic_DNA"/>
</dbReference>
<protein>
    <submittedName>
        <fullName evidence="10">Transporter</fullName>
    </submittedName>
</protein>
<dbReference type="PANTHER" id="PTHR30330:SF1">
    <property type="entry name" value="AMINO-ACID CARRIER PROTEIN ALST"/>
    <property type="match status" value="1"/>
</dbReference>
<evidence type="ECO:0000256" key="1">
    <source>
        <dbReference type="ARBA" id="ARBA00004651"/>
    </source>
</evidence>